<keyword evidence="3" id="KW-1185">Reference proteome</keyword>
<comment type="caution">
    <text evidence="2">The sequence shown here is derived from an EMBL/GenBank/DDBJ whole genome shotgun (WGS) entry which is preliminary data.</text>
</comment>
<evidence type="ECO:0000313" key="3">
    <source>
        <dbReference type="Proteomes" id="UP000772434"/>
    </source>
</evidence>
<proteinExistence type="predicted"/>
<feature type="region of interest" description="Disordered" evidence="1">
    <location>
        <begin position="1"/>
        <end position="22"/>
    </location>
</feature>
<dbReference type="AlphaFoldDB" id="A0A9P5PLC0"/>
<dbReference type="EMBL" id="JADNRY010000068">
    <property type="protein sequence ID" value="KAF9067776.1"/>
    <property type="molecule type" value="Genomic_DNA"/>
</dbReference>
<evidence type="ECO:0000313" key="2">
    <source>
        <dbReference type="EMBL" id="KAF9067776.1"/>
    </source>
</evidence>
<sequence>MDESSYGSCAPRPFQNTPSPTKLPLSKFVQGLRLSEVWPRLDDREAQELGTPAKDRRFYISPDAGCEVVAVVREKSGSRGESRAAYIIRCSEIGRDAWDSRNNEGREVNVYWRCRKTKEGGKIALIACFPFLVTQFARSSIISYGALSALRSKGKQGRSWTKTDKLN</sequence>
<reference evidence="2" key="1">
    <citation type="submission" date="2020-11" db="EMBL/GenBank/DDBJ databases">
        <authorList>
            <consortium name="DOE Joint Genome Institute"/>
            <person name="Ahrendt S."/>
            <person name="Riley R."/>
            <person name="Andreopoulos W."/>
            <person name="Labutti K."/>
            <person name="Pangilinan J."/>
            <person name="Ruiz-Duenas F.J."/>
            <person name="Barrasa J.M."/>
            <person name="Sanchez-Garcia M."/>
            <person name="Camarero S."/>
            <person name="Miyauchi S."/>
            <person name="Serrano A."/>
            <person name="Linde D."/>
            <person name="Babiker R."/>
            <person name="Drula E."/>
            <person name="Ayuso-Fernandez I."/>
            <person name="Pacheco R."/>
            <person name="Padilla G."/>
            <person name="Ferreira P."/>
            <person name="Barriuso J."/>
            <person name="Kellner H."/>
            <person name="Castanera R."/>
            <person name="Alfaro M."/>
            <person name="Ramirez L."/>
            <person name="Pisabarro A.G."/>
            <person name="Kuo A."/>
            <person name="Tritt A."/>
            <person name="Lipzen A."/>
            <person name="He G."/>
            <person name="Yan M."/>
            <person name="Ng V."/>
            <person name="Cullen D."/>
            <person name="Martin F."/>
            <person name="Rosso M.-N."/>
            <person name="Henrissat B."/>
            <person name="Hibbett D."/>
            <person name="Martinez A.T."/>
            <person name="Grigoriev I.V."/>
        </authorList>
    </citation>
    <scope>NUCLEOTIDE SEQUENCE</scope>
    <source>
        <strain evidence="2">AH 40177</strain>
    </source>
</reference>
<gene>
    <name evidence="2" type="ORF">BDP27DRAFT_1364598</name>
</gene>
<name>A0A9P5PLC0_9AGAR</name>
<evidence type="ECO:0000256" key="1">
    <source>
        <dbReference type="SAM" id="MobiDB-lite"/>
    </source>
</evidence>
<dbReference type="Proteomes" id="UP000772434">
    <property type="component" value="Unassembled WGS sequence"/>
</dbReference>
<protein>
    <submittedName>
        <fullName evidence="2">Uncharacterized protein</fullName>
    </submittedName>
</protein>
<organism evidence="2 3">
    <name type="scientific">Rhodocollybia butyracea</name>
    <dbReference type="NCBI Taxonomy" id="206335"/>
    <lineage>
        <taxon>Eukaryota</taxon>
        <taxon>Fungi</taxon>
        <taxon>Dikarya</taxon>
        <taxon>Basidiomycota</taxon>
        <taxon>Agaricomycotina</taxon>
        <taxon>Agaricomycetes</taxon>
        <taxon>Agaricomycetidae</taxon>
        <taxon>Agaricales</taxon>
        <taxon>Marasmiineae</taxon>
        <taxon>Omphalotaceae</taxon>
        <taxon>Rhodocollybia</taxon>
    </lineage>
</organism>
<accession>A0A9P5PLC0</accession>